<feature type="region of interest" description="Disordered" evidence="1">
    <location>
        <begin position="259"/>
        <end position="315"/>
    </location>
</feature>
<evidence type="ECO:0000313" key="2">
    <source>
        <dbReference type="EMBL" id="KAK6183650.1"/>
    </source>
</evidence>
<name>A0AAN8JX92_PATCE</name>
<proteinExistence type="predicted"/>
<evidence type="ECO:0000256" key="1">
    <source>
        <dbReference type="SAM" id="MobiDB-lite"/>
    </source>
</evidence>
<evidence type="ECO:0000313" key="3">
    <source>
        <dbReference type="Proteomes" id="UP001347796"/>
    </source>
</evidence>
<dbReference type="EMBL" id="JAZGQO010000007">
    <property type="protein sequence ID" value="KAK6183650.1"/>
    <property type="molecule type" value="Genomic_DNA"/>
</dbReference>
<dbReference type="AlphaFoldDB" id="A0AAN8JX92"/>
<gene>
    <name evidence="2" type="ORF">SNE40_011085</name>
</gene>
<keyword evidence="3" id="KW-1185">Reference proteome</keyword>
<sequence length="798" mass="90794">MAQTNFSVSRTEYVRVNKFKVIQVQIHPQTTTGKKLWFEEKHFQEVMQLVKPVILERSIRILTVNNKSTKDTTDAGLLSGTTVRIGYSFKRKRQHQTCLLPRNISKHMNEDIKSDLYSDNLRSSSLSGIYRYFDIFKEKLIVYVCPINDASQNIMTQLLTISGCNSKQGVGISSYFRKSPQNKQTTSISTVSQSLPTPCPLSTSNPPDESKKKIQNLIKRSGPKLSRKKKKEKKVIPKRNSLLNAFKVIIEPKVTKRKNKTEDNDDLGAEVNDDMEVKSCSSSDSDIPGQNGAASKEEDIQINSKENEVMSDENNGRPLVRKAKKYTKKLPNTDTKLIESDMAEKTNVKNSDKVDPYDFDSQDLSLESTKKTQVETVQAKSKLKTKFPQIVTTPEKDPQSSTMDINKEIPELIITNYEKTDNNLVSAKTDNENSDSPDSSTPNLVKSKTRLRCPRLSTIFNHSVDTSLPSASFVNKPKVVSPAEIIPYKANVVSHAEIIPFKADVVTPAETITVNVKDKSPETVSPSKVNNKDEVKQMRKTRSIKSRMNSDKNSSVNDFQETEVLPKISLPKERNKRKQPESKSVATKPKAKSRKVTKANNYDFFKTSTSEKKAERSILDLLNNSKSPMVKALKPSDIKSSSMKVAADFDILLIEELSDIPKVKDEKNMDLRREVLEIEEISDLKGDHIKMLVLNSESYLRDIFQGKVVCERHQDYKKGGMDRNNLNYQVHLELFTDDQHDVVMETLMEMFCKKHHKYMDYILKVLLPEVLIKIYMEVKGTTHQETEKIMKSPNRFEK</sequence>
<protein>
    <submittedName>
        <fullName evidence="2">Uncharacterized protein</fullName>
    </submittedName>
</protein>
<feature type="region of interest" description="Disordered" evidence="1">
    <location>
        <begin position="181"/>
        <end position="213"/>
    </location>
</feature>
<dbReference type="Proteomes" id="UP001347796">
    <property type="component" value="Unassembled WGS sequence"/>
</dbReference>
<feature type="region of interest" description="Disordered" evidence="1">
    <location>
        <begin position="517"/>
        <end position="599"/>
    </location>
</feature>
<reference evidence="2 3" key="1">
    <citation type="submission" date="2024-01" db="EMBL/GenBank/DDBJ databases">
        <title>The genome of the rayed Mediterranean limpet Patella caerulea (Linnaeus, 1758).</title>
        <authorList>
            <person name="Anh-Thu Weber A."/>
            <person name="Halstead-Nussloch G."/>
        </authorList>
    </citation>
    <scope>NUCLEOTIDE SEQUENCE [LARGE SCALE GENOMIC DNA]</scope>
    <source>
        <strain evidence="2">AATW-2023a</strain>
        <tissue evidence="2">Whole specimen</tissue>
    </source>
</reference>
<organism evidence="2 3">
    <name type="scientific">Patella caerulea</name>
    <name type="common">Rayed Mediterranean limpet</name>
    <dbReference type="NCBI Taxonomy" id="87958"/>
    <lineage>
        <taxon>Eukaryota</taxon>
        <taxon>Metazoa</taxon>
        <taxon>Spiralia</taxon>
        <taxon>Lophotrochozoa</taxon>
        <taxon>Mollusca</taxon>
        <taxon>Gastropoda</taxon>
        <taxon>Patellogastropoda</taxon>
        <taxon>Patelloidea</taxon>
        <taxon>Patellidae</taxon>
        <taxon>Patella</taxon>
    </lineage>
</organism>
<feature type="compositionally biased region" description="Basic and acidic residues" evidence="1">
    <location>
        <begin position="570"/>
        <end position="581"/>
    </location>
</feature>
<feature type="compositionally biased region" description="Acidic residues" evidence="1">
    <location>
        <begin position="263"/>
        <end position="274"/>
    </location>
</feature>
<feature type="region of interest" description="Disordered" evidence="1">
    <location>
        <begin position="426"/>
        <end position="445"/>
    </location>
</feature>
<accession>A0AAN8JX92</accession>
<comment type="caution">
    <text evidence="2">The sequence shown here is derived from an EMBL/GenBank/DDBJ whole genome shotgun (WGS) entry which is preliminary data.</text>
</comment>
<feature type="compositionally biased region" description="Basic residues" evidence="1">
    <location>
        <begin position="221"/>
        <end position="237"/>
    </location>
</feature>
<feature type="compositionally biased region" description="Polar residues" evidence="1">
    <location>
        <begin position="181"/>
        <end position="207"/>
    </location>
</feature>
<feature type="region of interest" description="Disordered" evidence="1">
    <location>
        <begin position="218"/>
        <end position="237"/>
    </location>
</feature>